<comment type="subcellular location">
    <subcellularLocation>
        <location evidence="1">Membrane</location>
        <topology evidence="1">Multi-pass membrane protein</topology>
    </subcellularLocation>
</comment>
<name>A0A139A4A7_GONPJ</name>
<dbReference type="InterPro" id="IPR009294">
    <property type="entry name" value="Aph-1"/>
</dbReference>
<feature type="transmembrane region" description="Helical" evidence="7">
    <location>
        <begin position="31"/>
        <end position="53"/>
    </location>
</feature>
<proteinExistence type="inferred from homology"/>
<comment type="similarity">
    <text evidence="2">Belongs to the APH-1 family.</text>
</comment>
<dbReference type="Proteomes" id="UP000070544">
    <property type="component" value="Unassembled WGS sequence"/>
</dbReference>
<organism evidence="8 9">
    <name type="scientific">Gonapodya prolifera (strain JEL478)</name>
    <name type="common">Monoblepharis prolifera</name>
    <dbReference type="NCBI Taxonomy" id="1344416"/>
    <lineage>
        <taxon>Eukaryota</taxon>
        <taxon>Fungi</taxon>
        <taxon>Fungi incertae sedis</taxon>
        <taxon>Chytridiomycota</taxon>
        <taxon>Chytridiomycota incertae sedis</taxon>
        <taxon>Monoblepharidomycetes</taxon>
        <taxon>Monoblepharidales</taxon>
        <taxon>Gonapodyaceae</taxon>
        <taxon>Gonapodya</taxon>
    </lineage>
</organism>
<evidence type="ECO:0000256" key="6">
    <source>
        <dbReference type="ARBA" id="ARBA00023136"/>
    </source>
</evidence>
<keyword evidence="5 7" id="KW-1133">Transmembrane helix</keyword>
<feature type="transmembrane region" description="Helical" evidence="7">
    <location>
        <begin position="65"/>
        <end position="85"/>
    </location>
</feature>
<dbReference type="OMA" id="DTNNYLH"/>
<sequence>MTALSFFGCLLTAYGPALVIFFGYVARDPTLTILSISSAFFWLLSLLLSALIWRIVAPLQSSLPFSVVVGVISQELFRWLYYMLLSRANSLFDLVSKHPTSPLNFPTRSLVAGFGFGAANSLVTYVSSLAQSAGPGVVVARACGGISMFFLSAILTSLFTLLNIAWNVVAFEGYRTRSWWRVAFVAVTHLGASMAVSLIA</sequence>
<keyword evidence="4" id="KW-0914">Notch signaling pathway</keyword>
<accession>A0A139A4A7</accession>
<keyword evidence="3 7" id="KW-0812">Transmembrane</keyword>
<evidence type="ECO:0000256" key="3">
    <source>
        <dbReference type="ARBA" id="ARBA00022692"/>
    </source>
</evidence>
<feature type="transmembrane region" description="Helical" evidence="7">
    <location>
        <begin position="105"/>
        <end position="126"/>
    </location>
</feature>
<dbReference type="STRING" id="1344416.A0A139A4A7"/>
<evidence type="ECO:0000256" key="4">
    <source>
        <dbReference type="ARBA" id="ARBA00022976"/>
    </source>
</evidence>
<dbReference type="GO" id="GO:0016485">
    <property type="term" value="P:protein processing"/>
    <property type="evidence" value="ECO:0007669"/>
    <property type="project" value="InterPro"/>
</dbReference>
<dbReference type="EMBL" id="KQ965799">
    <property type="protein sequence ID" value="KXS11656.1"/>
    <property type="molecule type" value="Genomic_DNA"/>
</dbReference>
<evidence type="ECO:0000256" key="5">
    <source>
        <dbReference type="ARBA" id="ARBA00022989"/>
    </source>
</evidence>
<dbReference type="AlphaFoldDB" id="A0A139A4A7"/>
<evidence type="ECO:0000256" key="7">
    <source>
        <dbReference type="SAM" id="Phobius"/>
    </source>
</evidence>
<evidence type="ECO:0000313" key="8">
    <source>
        <dbReference type="EMBL" id="KXS11656.1"/>
    </source>
</evidence>
<reference evidence="8 9" key="1">
    <citation type="journal article" date="2015" name="Genome Biol. Evol.">
        <title>Phylogenomic analyses indicate that early fungi evolved digesting cell walls of algal ancestors of land plants.</title>
        <authorList>
            <person name="Chang Y."/>
            <person name="Wang S."/>
            <person name="Sekimoto S."/>
            <person name="Aerts A.L."/>
            <person name="Choi C."/>
            <person name="Clum A."/>
            <person name="LaButti K.M."/>
            <person name="Lindquist E.A."/>
            <person name="Yee Ngan C."/>
            <person name="Ohm R.A."/>
            <person name="Salamov A.A."/>
            <person name="Grigoriev I.V."/>
            <person name="Spatafora J.W."/>
            <person name="Berbee M.L."/>
        </authorList>
    </citation>
    <scope>NUCLEOTIDE SEQUENCE [LARGE SCALE GENOMIC DNA]</scope>
    <source>
        <strain evidence="8 9">JEL478</strain>
    </source>
</reference>
<keyword evidence="6 7" id="KW-0472">Membrane</keyword>
<feature type="transmembrane region" description="Helical" evidence="7">
    <location>
        <begin position="178"/>
        <end position="199"/>
    </location>
</feature>
<evidence type="ECO:0000256" key="2">
    <source>
        <dbReference type="ARBA" id="ARBA00005577"/>
    </source>
</evidence>
<dbReference type="PANTHER" id="PTHR12889">
    <property type="entry name" value="GAMMA-SECRETASE SUBUNIT APH-1"/>
    <property type="match status" value="1"/>
</dbReference>
<feature type="transmembrane region" description="Helical" evidence="7">
    <location>
        <begin position="138"/>
        <end position="166"/>
    </location>
</feature>
<dbReference type="OrthoDB" id="6507463at2759"/>
<evidence type="ECO:0000256" key="1">
    <source>
        <dbReference type="ARBA" id="ARBA00004141"/>
    </source>
</evidence>
<keyword evidence="9" id="KW-1185">Reference proteome</keyword>
<dbReference type="Pfam" id="PF06105">
    <property type="entry name" value="Aph-1"/>
    <property type="match status" value="1"/>
</dbReference>
<evidence type="ECO:0000313" key="9">
    <source>
        <dbReference type="Proteomes" id="UP000070544"/>
    </source>
</evidence>
<dbReference type="GO" id="GO:0016020">
    <property type="term" value="C:membrane"/>
    <property type="evidence" value="ECO:0007669"/>
    <property type="project" value="UniProtKB-SubCell"/>
</dbReference>
<protein>
    <submittedName>
        <fullName evidence="8">Aph-1</fullName>
    </submittedName>
</protein>
<gene>
    <name evidence="8" type="ORF">M427DRAFT_504528</name>
</gene>